<keyword evidence="3" id="KW-1185">Reference proteome</keyword>
<dbReference type="AlphaFoldDB" id="A0A853C6Q9"/>
<proteinExistence type="predicted"/>
<keyword evidence="2" id="KW-0808">Transferase</keyword>
<organism evidence="2 3">
    <name type="scientific">Nocardioides thalensis</name>
    <dbReference type="NCBI Taxonomy" id="1914755"/>
    <lineage>
        <taxon>Bacteria</taxon>
        <taxon>Bacillati</taxon>
        <taxon>Actinomycetota</taxon>
        <taxon>Actinomycetes</taxon>
        <taxon>Propionibacteriales</taxon>
        <taxon>Nocardioidaceae</taxon>
        <taxon>Nocardioides</taxon>
    </lineage>
</organism>
<accession>A0A853C6Q9</accession>
<dbReference type="Proteomes" id="UP000530424">
    <property type="component" value="Unassembled WGS sequence"/>
</dbReference>
<gene>
    <name evidence="2" type="ORF">HNR19_002591</name>
</gene>
<keyword evidence="1" id="KW-1133">Transmembrane helix</keyword>
<dbReference type="GO" id="GO:0032259">
    <property type="term" value="P:methylation"/>
    <property type="evidence" value="ECO:0007669"/>
    <property type="project" value="UniProtKB-KW"/>
</dbReference>
<evidence type="ECO:0000256" key="1">
    <source>
        <dbReference type="SAM" id="Phobius"/>
    </source>
</evidence>
<dbReference type="RefSeq" id="WP_179668324.1">
    <property type="nucleotide sequence ID" value="NZ_JACCFP010000001.1"/>
</dbReference>
<reference evidence="2 3" key="1">
    <citation type="submission" date="2020-07" db="EMBL/GenBank/DDBJ databases">
        <title>Sequencing the genomes of 1000 actinobacteria strains.</title>
        <authorList>
            <person name="Klenk H.-P."/>
        </authorList>
    </citation>
    <scope>NUCLEOTIDE SEQUENCE [LARGE SCALE GENOMIC DNA]</scope>
    <source>
        <strain evidence="2 3">DSM 103833</strain>
    </source>
</reference>
<name>A0A853C6Q9_9ACTN</name>
<keyword evidence="1" id="KW-0472">Membrane</keyword>
<evidence type="ECO:0000313" key="3">
    <source>
        <dbReference type="Proteomes" id="UP000530424"/>
    </source>
</evidence>
<feature type="transmembrane region" description="Helical" evidence="1">
    <location>
        <begin position="88"/>
        <end position="105"/>
    </location>
</feature>
<protein>
    <submittedName>
        <fullName evidence="2">Protein-S-isoprenylcysteine O-methyltransferase Ste14</fullName>
    </submittedName>
</protein>
<sequence length="148" mass="15820">MTKRPATVDLACYLLWLLVAAGLVVSILVVVRRDTLAEAWAPEPSGDSALQPVDFVPVILVLYLVVALTALTLIPLMRHGHNWARHSLALMSIGIFLSTAATVRTGPPPMVRGSAIAAAAIAAVTVVFLWHPDSRRFALSAGDDDQDD</sequence>
<feature type="transmembrane region" description="Helical" evidence="1">
    <location>
        <begin position="55"/>
        <end position="76"/>
    </location>
</feature>
<evidence type="ECO:0000313" key="2">
    <source>
        <dbReference type="EMBL" id="NYJ01893.1"/>
    </source>
</evidence>
<feature type="transmembrane region" description="Helical" evidence="1">
    <location>
        <begin position="12"/>
        <end position="31"/>
    </location>
</feature>
<keyword evidence="2" id="KW-0489">Methyltransferase</keyword>
<dbReference type="EMBL" id="JACCFP010000001">
    <property type="protein sequence ID" value="NYJ01893.1"/>
    <property type="molecule type" value="Genomic_DNA"/>
</dbReference>
<comment type="caution">
    <text evidence="2">The sequence shown here is derived from an EMBL/GenBank/DDBJ whole genome shotgun (WGS) entry which is preliminary data.</text>
</comment>
<feature type="transmembrane region" description="Helical" evidence="1">
    <location>
        <begin position="111"/>
        <end position="130"/>
    </location>
</feature>
<keyword evidence="1" id="KW-0812">Transmembrane</keyword>
<dbReference type="GO" id="GO:0008168">
    <property type="term" value="F:methyltransferase activity"/>
    <property type="evidence" value="ECO:0007669"/>
    <property type="project" value="UniProtKB-KW"/>
</dbReference>